<dbReference type="GO" id="GO:0016838">
    <property type="term" value="F:carbon-oxygen lyase activity, acting on phosphates"/>
    <property type="evidence" value="ECO:0007669"/>
    <property type="project" value="InterPro"/>
</dbReference>
<dbReference type="InterPro" id="IPR024652">
    <property type="entry name" value="Trichodiene_synth"/>
</dbReference>
<dbReference type="Proteomes" id="UP001175211">
    <property type="component" value="Unassembled WGS sequence"/>
</dbReference>
<sequence>MDHFDTTDLPSVSDPVFEALAFKEAERREYPIGELKPYFMLGVNSTVSAYHYLGDMGIKIYATFFHMFMLYLDDLYPRDANFQKGINEFTKRFTSSETQPIEILNHFADLLTEAYQTFGKVTGDLVVNTALKYLSSLILEVESKNEPTHQVEEYALYLRQLSGFGEDAAIFVFPRTLSYNLYIQALPCIRDFINFGNDVLSFYKEECAGETHNLISLLAKAREEPKTRTLRYLAEQCIKAYDRGLYMLAPHEEARKAFEDFGRGYLAYHLGTERYQLSELN</sequence>
<comment type="similarity">
    <text evidence="1">Belongs to the trichodiene synthase family.</text>
</comment>
<evidence type="ECO:0000313" key="4">
    <source>
        <dbReference type="Proteomes" id="UP001175211"/>
    </source>
</evidence>
<gene>
    <name evidence="3" type="ORF">EV420DRAFT_1761644</name>
</gene>
<keyword evidence="2" id="KW-0456">Lyase</keyword>
<dbReference type="RefSeq" id="XP_060334028.1">
    <property type="nucleotide sequence ID" value="XM_060480672.1"/>
</dbReference>
<accession>A0AA39T3S9</accession>
<reference evidence="3" key="1">
    <citation type="submission" date="2023-06" db="EMBL/GenBank/DDBJ databases">
        <authorList>
            <consortium name="Lawrence Berkeley National Laboratory"/>
            <person name="Ahrendt S."/>
            <person name="Sahu N."/>
            <person name="Indic B."/>
            <person name="Wong-Bajracharya J."/>
            <person name="Merenyi Z."/>
            <person name="Ke H.-M."/>
            <person name="Monk M."/>
            <person name="Kocsube S."/>
            <person name="Drula E."/>
            <person name="Lipzen A."/>
            <person name="Balint B."/>
            <person name="Henrissat B."/>
            <person name="Andreopoulos B."/>
            <person name="Martin F.M."/>
            <person name="Harder C.B."/>
            <person name="Rigling D."/>
            <person name="Ford K.L."/>
            <person name="Foster G.D."/>
            <person name="Pangilinan J."/>
            <person name="Papanicolaou A."/>
            <person name="Barry K."/>
            <person name="LaButti K."/>
            <person name="Viragh M."/>
            <person name="Koriabine M."/>
            <person name="Yan M."/>
            <person name="Riley R."/>
            <person name="Champramary S."/>
            <person name="Plett K.L."/>
            <person name="Tsai I.J."/>
            <person name="Slot J."/>
            <person name="Sipos G."/>
            <person name="Plett J."/>
            <person name="Nagy L.G."/>
            <person name="Grigoriev I.V."/>
        </authorList>
    </citation>
    <scope>NUCLEOTIDE SEQUENCE</scope>
    <source>
        <strain evidence="3">CCBAS 213</strain>
    </source>
</reference>
<protein>
    <submittedName>
        <fullName evidence="3">Isoprenoid synthase domain-containing protein</fullName>
    </submittedName>
</protein>
<dbReference type="SUPFAM" id="SSF48576">
    <property type="entry name" value="Terpenoid synthases"/>
    <property type="match status" value="1"/>
</dbReference>
<dbReference type="Pfam" id="PF06330">
    <property type="entry name" value="TRI5"/>
    <property type="match status" value="1"/>
</dbReference>
<dbReference type="GeneID" id="85364220"/>
<proteinExistence type="inferred from homology"/>
<dbReference type="AlphaFoldDB" id="A0AA39T3S9"/>
<dbReference type="InterPro" id="IPR008949">
    <property type="entry name" value="Isoprenoid_synthase_dom_sf"/>
</dbReference>
<comment type="caution">
    <text evidence="3">The sequence shown here is derived from an EMBL/GenBank/DDBJ whole genome shotgun (WGS) entry which is preliminary data.</text>
</comment>
<evidence type="ECO:0000256" key="2">
    <source>
        <dbReference type="ARBA" id="ARBA00023239"/>
    </source>
</evidence>
<dbReference type="Gene3D" id="1.10.600.10">
    <property type="entry name" value="Farnesyl Diphosphate Synthase"/>
    <property type="match status" value="1"/>
</dbReference>
<evidence type="ECO:0000256" key="1">
    <source>
        <dbReference type="ARBA" id="ARBA00007946"/>
    </source>
</evidence>
<dbReference type="EMBL" id="JAUEPS010000009">
    <property type="protein sequence ID" value="KAK0462416.1"/>
    <property type="molecule type" value="Genomic_DNA"/>
</dbReference>
<name>A0AA39T3S9_ARMTA</name>
<keyword evidence="4" id="KW-1185">Reference proteome</keyword>
<evidence type="ECO:0000313" key="3">
    <source>
        <dbReference type="EMBL" id="KAK0462416.1"/>
    </source>
</evidence>
<organism evidence="3 4">
    <name type="scientific">Armillaria tabescens</name>
    <name type="common">Ringless honey mushroom</name>
    <name type="synonym">Agaricus tabescens</name>
    <dbReference type="NCBI Taxonomy" id="1929756"/>
    <lineage>
        <taxon>Eukaryota</taxon>
        <taxon>Fungi</taxon>
        <taxon>Dikarya</taxon>
        <taxon>Basidiomycota</taxon>
        <taxon>Agaricomycotina</taxon>
        <taxon>Agaricomycetes</taxon>
        <taxon>Agaricomycetidae</taxon>
        <taxon>Agaricales</taxon>
        <taxon>Marasmiineae</taxon>
        <taxon>Physalacriaceae</taxon>
        <taxon>Desarmillaria</taxon>
    </lineage>
</organism>